<name>A0AAN8I1N8_CHAGU</name>
<evidence type="ECO:0000313" key="1">
    <source>
        <dbReference type="EMBL" id="KAK5911620.1"/>
    </source>
</evidence>
<dbReference type="EMBL" id="JAURVH010000273">
    <property type="protein sequence ID" value="KAK5936201.1"/>
    <property type="molecule type" value="Genomic_DNA"/>
</dbReference>
<evidence type="ECO:0000313" key="3">
    <source>
        <dbReference type="Proteomes" id="UP001331515"/>
    </source>
</evidence>
<gene>
    <name evidence="1" type="ORF">CgunFtcFv8_005779</name>
    <name evidence="2" type="ORF">CgunFtcFv8_027672</name>
</gene>
<reference evidence="2 3" key="1">
    <citation type="journal article" date="2023" name="Mol. Biol. Evol.">
        <title>Genomics of Secondarily Temperate Adaptation in the Only Non-Antarctic Icefish.</title>
        <authorList>
            <person name="Rivera-Colon A.G."/>
            <person name="Rayamajhi N."/>
            <person name="Minhas B.F."/>
            <person name="Madrigal G."/>
            <person name="Bilyk K.T."/>
            <person name="Yoon V."/>
            <person name="Hune M."/>
            <person name="Gregory S."/>
            <person name="Cheng C.H.C."/>
            <person name="Catchen J.M."/>
        </authorList>
    </citation>
    <scope>NUCLEOTIDE SEQUENCE [LARGE SCALE GENOMIC DNA]</scope>
    <source>
        <tissue evidence="2">White muscle</tissue>
    </source>
</reference>
<proteinExistence type="predicted"/>
<organism evidence="2 3">
    <name type="scientific">Champsocephalus gunnari</name>
    <name type="common">Mackerel icefish</name>
    <dbReference type="NCBI Taxonomy" id="52237"/>
    <lineage>
        <taxon>Eukaryota</taxon>
        <taxon>Metazoa</taxon>
        <taxon>Chordata</taxon>
        <taxon>Craniata</taxon>
        <taxon>Vertebrata</taxon>
        <taxon>Euteleostomi</taxon>
        <taxon>Actinopterygii</taxon>
        <taxon>Neopterygii</taxon>
        <taxon>Teleostei</taxon>
        <taxon>Neoteleostei</taxon>
        <taxon>Acanthomorphata</taxon>
        <taxon>Eupercaria</taxon>
        <taxon>Perciformes</taxon>
        <taxon>Notothenioidei</taxon>
        <taxon>Channichthyidae</taxon>
        <taxon>Champsocephalus</taxon>
    </lineage>
</organism>
<keyword evidence="3" id="KW-1185">Reference proteome</keyword>
<protein>
    <submittedName>
        <fullName evidence="2">Uncharacterized protein</fullName>
    </submittedName>
</protein>
<sequence>MCDVFSEFGSSAVMERFLTEVQMKEGGARGHEQTVMKPICDLQLAEVPQQENNSLYCLFKSRTRLRLLDIQ</sequence>
<dbReference type="AlphaFoldDB" id="A0AAN8I1N8"/>
<evidence type="ECO:0000313" key="2">
    <source>
        <dbReference type="EMBL" id="KAK5936201.1"/>
    </source>
</evidence>
<dbReference type="EMBL" id="JAURVH010001528">
    <property type="protein sequence ID" value="KAK5911620.1"/>
    <property type="molecule type" value="Genomic_DNA"/>
</dbReference>
<accession>A0AAN8I1N8</accession>
<comment type="caution">
    <text evidence="2">The sequence shown here is derived from an EMBL/GenBank/DDBJ whole genome shotgun (WGS) entry which is preliminary data.</text>
</comment>
<dbReference type="Proteomes" id="UP001331515">
    <property type="component" value="Unassembled WGS sequence"/>
</dbReference>